<proteinExistence type="predicted"/>
<reference evidence="2 3" key="1">
    <citation type="submission" date="2015-07" db="EMBL/GenBank/DDBJ databases">
        <title>The genome of Habropoda laboriosa.</title>
        <authorList>
            <person name="Pan H."/>
            <person name="Kapheim K."/>
        </authorList>
    </citation>
    <scope>NUCLEOTIDE SEQUENCE [LARGE SCALE GENOMIC DNA]</scope>
    <source>
        <strain evidence="2">0110345459</strain>
    </source>
</reference>
<dbReference type="Pfam" id="PF00379">
    <property type="entry name" value="Chitin_bind_4"/>
    <property type="match status" value="1"/>
</dbReference>
<sequence length="160" mass="19163">LTNAFLTFATDIPWANNYRFYEDDQQLTTYRKNDSRLPIKRHNEQLQVHKNNEDKLIMSERMKTKQEEDIGPWNLSKDTDRIQFQIEGHEGPQTYIFGFDTGYGKNRQYRLEERHRDGTIKGQYGYYDAKGKLRRVRYVAKPVEGYTEIHHESITQKIKN</sequence>
<dbReference type="EMBL" id="KQ414592">
    <property type="protein sequence ID" value="KOC70184.1"/>
    <property type="molecule type" value="Genomic_DNA"/>
</dbReference>
<keyword evidence="1" id="KW-0193">Cuticle</keyword>
<keyword evidence="3" id="KW-1185">Reference proteome</keyword>
<dbReference type="OrthoDB" id="6436078at2759"/>
<dbReference type="AlphaFoldDB" id="A0A0L7RH94"/>
<feature type="non-terminal residue" evidence="2">
    <location>
        <position position="1"/>
    </location>
</feature>
<evidence type="ECO:0000256" key="1">
    <source>
        <dbReference type="PROSITE-ProRule" id="PRU00497"/>
    </source>
</evidence>
<name>A0A0L7RH94_9HYME</name>
<dbReference type="STRING" id="597456.A0A0L7RH94"/>
<evidence type="ECO:0000313" key="2">
    <source>
        <dbReference type="EMBL" id="KOC70184.1"/>
    </source>
</evidence>
<dbReference type="PROSITE" id="PS51155">
    <property type="entry name" value="CHIT_BIND_RR_2"/>
    <property type="match status" value="1"/>
</dbReference>
<evidence type="ECO:0000313" key="3">
    <source>
        <dbReference type="Proteomes" id="UP000053825"/>
    </source>
</evidence>
<dbReference type="InterPro" id="IPR000618">
    <property type="entry name" value="Insect_cuticle"/>
</dbReference>
<protein>
    <submittedName>
        <fullName evidence="2">Uncharacterized protein</fullName>
    </submittedName>
</protein>
<organism evidence="2 3">
    <name type="scientific">Habropoda laboriosa</name>
    <dbReference type="NCBI Taxonomy" id="597456"/>
    <lineage>
        <taxon>Eukaryota</taxon>
        <taxon>Metazoa</taxon>
        <taxon>Ecdysozoa</taxon>
        <taxon>Arthropoda</taxon>
        <taxon>Hexapoda</taxon>
        <taxon>Insecta</taxon>
        <taxon>Pterygota</taxon>
        <taxon>Neoptera</taxon>
        <taxon>Endopterygota</taxon>
        <taxon>Hymenoptera</taxon>
        <taxon>Apocrita</taxon>
        <taxon>Aculeata</taxon>
        <taxon>Apoidea</taxon>
        <taxon>Anthophila</taxon>
        <taxon>Apidae</taxon>
        <taxon>Habropoda</taxon>
    </lineage>
</organism>
<accession>A0A0L7RH94</accession>
<gene>
    <name evidence="2" type="ORF">WH47_08530</name>
</gene>
<dbReference type="Proteomes" id="UP000053825">
    <property type="component" value="Unassembled WGS sequence"/>
</dbReference>
<dbReference type="GO" id="GO:0042302">
    <property type="term" value="F:structural constituent of cuticle"/>
    <property type="evidence" value="ECO:0007669"/>
    <property type="project" value="UniProtKB-UniRule"/>
</dbReference>